<feature type="transmembrane region" description="Helical" evidence="7">
    <location>
        <begin position="134"/>
        <end position="159"/>
    </location>
</feature>
<gene>
    <name evidence="9" type="ORF">KARMA_0731</name>
</gene>
<evidence type="ECO:0000313" key="10">
    <source>
        <dbReference type="Proteomes" id="UP000184085"/>
    </source>
</evidence>
<protein>
    <recommendedName>
        <fullName evidence="7">TRAP transporter large permease protein</fullName>
    </recommendedName>
</protein>
<accession>A0A1M4MVS7</accession>
<evidence type="ECO:0000256" key="6">
    <source>
        <dbReference type="ARBA" id="ARBA00023136"/>
    </source>
</evidence>
<dbReference type="InterPro" id="IPR004681">
    <property type="entry name" value="TRAP_DctM"/>
</dbReference>
<dbReference type="PANTHER" id="PTHR33362">
    <property type="entry name" value="SIALIC ACID TRAP TRANSPORTER PERMEASE PROTEIN SIAT-RELATED"/>
    <property type="match status" value="1"/>
</dbReference>
<feature type="transmembrane region" description="Helical" evidence="7">
    <location>
        <begin position="47"/>
        <end position="68"/>
    </location>
</feature>
<feature type="transmembrane region" description="Helical" evidence="7">
    <location>
        <begin position="395"/>
        <end position="417"/>
    </location>
</feature>
<feature type="transmembrane region" description="Helical" evidence="7">
    <location>
        <begin position="336"/>
        <end position="354"/>
    </location>
</feature>
<keyword evidence="3 7" id="KW-0997">Cell inner membrane</keyword>
<dbReference type="RefSeq" id="WP_072704233.1">
    <property type="nucleotide sequence ID" value="NZ_FMJB01000028.1"/>
</dbReference>
<dbReference type="GO" id="GO:0022857">
    <property type="term" value="F:transmembrane transporter activity"/>
    <property type="evidence" value="ECO:0007669"/>
    <property type="project" value="UniProtKB-UniRule"/>
</dbReference>
<keyword evidence="6 7" id="KW-0472">Membrane</keyword>
<comment type="subunit">
    <text evidence="7">The complex comprises the extracytoplasmic solute receptor protein and the two transmembrane proteins.</text>
</comment>
<evidence type="ECO:0000256" key="4">
    <source>
        <dbReference type="ARBA" id="ARBA00022692"/>
    </source>
</evidence>
<dbReference type="Pfam" id="PF06808">
    <property type="entry name" value="DctM"/>
    <property type="match status" value="1"/>
</dbReference>
<comment type="function">
    <text evidence="7">Part of the tripartite ATP-independent periplasmic (TRAP) transport system.</text>
</comment>
<name>A0A1M4MVS7_9RHOB</name>
<dbReference type="GO" id="GO:0005886">
    <property type="term" value="C:plasma membrane"/>
    <property type="evidence" value="ECO:0007669"/>
    <property type="project" value="UniProtKB-SubCell"/>
</dbReference>
<evidence type="ECO:0000256" key="3">
    <source>
        <dbReference type="ARBA" id="ARBA00022519"/>
    </source>
</evidence>
<feature type="transmembrane region" description="Helical" evidence="7">
    <location>
        <begin position="165"/>
        <end position="187"/>
    </location>
</feature>
<keyword evidence="2" id="KW-1003">Cell membrane</keyword>
<keyword evidence="10" id="KW-1185">Reference proteome</keyword>
<dbReference type="Proteomes" id="UP000184085">
    <property type="component" value="Unassembled WGS sequence"/>
</dbReference>
<feature type="transmembrane region" description="Helical" evidence="7">
    <location>
        <begin position="96"/>
        <end position="122"/>
    </location>
</feature>
<evidence type="ECO:0000259" key="8">
    <source>
        <dbReference type="Pfam" id="PF06808"/>
    </source>
</evidence>
<proteinExistence type="inferred from homology"/>
<evidence type="ECO:0000256" key="1">
    <source>
        <dbReference type="ARBA" id="ARBA00004429"/>
    </source>
</evidence>
<feature type="transmembrane region" description="Helical" evidence="7">
    <location>
        <begin position="307"/>
        <end position="329"/>
    </location>
</feature>
<feature type="transmembrane region" description="Helical" evidence="7">
    <location>
        <begin position="243"/>
        <end position="259"/>
    </location>
</feature>
<evidence type="ECO:0000256" key="5">
    <source>
        <dbReference type="ARBA" id="ARBA00022989"/>
    </source>
</evidence>
<reference evidence="10" key="1">
    <citation type="submission" date="2016-09" db="EMBL/GenBank/DDBJ databases">
        <authorList>
            <person name="Wibberg D."/>
        </authorList>
    </citation>
    <scope>NUCLEOTIDE SEQUENCE [LARGE SCALE GENOMIC DNA]</scope>
</reference>
<evidence type="ECO:0000256" key="7">
    <source>
        <dbReference type="RuleBase" id="RU369079"/>
    </source>
</evidence>
<sequence>MGALLAILSVVVLMMIGVPVVFSFAVMTLVLSVVYDVDISSLMTTGFWSVNSIILVALPLFVMTGYLMQSGGLAKRLVEFVETLVGRSKTGMGTSMVVACGVFGAISGTGSAAVASIGSIMIDPMEKHGYSRGYTSALLGISSLLGLLIPPSITMILYAVVTKQSVAACFLATIGPGILLMIVLSALNAFHVRRTGGNVADRMGWSDRSKAIASDGWKALPSLMLPVIILGGIYGGIMTPTEAAAISVVYAIPVGFFVYRELTLSKVIDALVNAATTTGVIMIILVFSFVASRIFTFERVPQQLTDMLLGTFESPILILLLVNVFLILLGMIMDDVSVIAIVSPLVVPVMAEIGVDPIQFAAIIGTSVVIGANSPPMAPILFMACRVGNVGMKDVIRPALFFMTFAALPVMLVTTYWSPLALFLPRLAGYLP</sequence>
<dbReference type="PIRSF" id="PIRSF006066">
    <property type="entry name" value="HI0050"/>
    <property type="match status" value="1"/>
</dbReference>
<feature type="transmembrane region" description="Helical" evidence="7">
    <location>
        <begin position="6"/>
        <end position="35"/>
    </location>
</feature>
<dbReference type="PANTHER" id="PTHR33362:SF2">
    <property type="entry name" value="TRAP TRANSPORTER LARGE PERMEASE PROTEIN"/>
    <property type="match status" value="1"/>
</dbReference>
<comment type="similarity">
    <text evidence="7">Belongs to the TRAP transporter large permease family.</text>
</comment>
<keyword evidence="4 7" id="KW-0812">Transmembrane</keyword>
<keyword evidence="7" id="KW-0813">Transport</keyword>
<comment type="subcellular location">
    <subcellularLocation>
        <location evidence="1 7">Cell inner membrane</location>
        <topology evidence="1 7">Multi-pass membrane protein</topology>
    </subcellularLocation>
</comment>
<feature type="transmembrane region" description="Helical" evidence="7">
    <location>
        <begin position="271"/>
        <end position="295"/>
    </location>
</feature>
<keyword evidence="5 7" id="KW-1133">Transmembrane helix</keyword>
<feature type="transmembrane region" description="Helical" evidence="7">
    <location>
        <begin position="360"/>
        <end position="383"/>
    </location>
</feature>
<evidence type="ECO:0000256" key="2">
    <source>
        <dbReference type="ARBA" id="ARBA00022475"/>
    </source>
</evidence>
<feature type="domain" description="TRAP C4-dicarboxylate transport system permease DctM subunit" evidence="8">
    <location>
        <begin position="8"/>
        <end position="414"/>
    </location>
</feature>
<dbReference type="EMBL" id="FMJB01000028">
    <property type="protein sequence ID" value="SCM66553.1"/>
    <property type="molecule type" value="Genomic_DNA"/>
</dbReference>
<evidence type="ECO:0000313" key="9">
    <source>
        <dbReference type="EMBL" id="SCM66553.1"/>
    </source>
</evidence>
<dbReference type="AlphaFoldDB" id="A0A1M4MVS7"/>
<organism evidence="9 10">
    <name type="scientific">Donghicola eburneus</name>
    <dbReference type="NCBI Taxonomy" id="393278"/>
    <lineage>
        <taxon>Bacteria</taxon>
        <taxon>Pseudomonadati</taxon>
        <taxon>Pseudomonadota</taxon>
        <taxon>Alphaproteobacteria</taxon>
        <taxon>Rhodobacterales</taxon>
        <taxon>Roseobacteraceae</taxon>
        <taxon>Donghicola</taxon>
    </lineage>
</organism>
<dbReference type="InterPro" id="IPR010656">
    <property type="entry name" value="DctM"/>
</dbReference>
<dbReference type="NCBIfam" id="TIGR00786">
    <property type="entry name" value="dctM"/>
    <property type="match status" value="1"/>
</dbReference>